<dbReference type="GO" id="GO:0005654">
    <property type="term" value="C:nucleoplasm"/>
    <property type="evidence" value="ECO:0007669"/>
    <property type="project" value="TreeGrafter"/>
</dbReference>
<dbReference type="InterPro" id="IPR004301">
    <property type="entry name" value="Nucleoplasmin"/>
</dbReference>
<evidence type="ECO:0000256" key="2">
    <source>
        <dbReference type="ARBA" id="ARBA00010744"/>
    </source>
</evidence>
<dbReference type="AlphaFoldDB" id="A0A9P0IPJ4"/>
<dbReference type="Pfam" id="PF03066">
    <property type="entry name" value="Nucleoplasmin"/>
    <property type="match status" value="1"/>
</dbReference>
<dbReference type="SUPFAM" id="SSF69203">
    <property type="entry name" value="Nucleoplasmin-like core domain"/>
    <property type="match status" value="1"/>
</dbReference>
<accession>A0A9P0IPJ4</accession>
<dbReference type="GO" id="GO:0003682">
    <property type="term" value="F:chromatin binding"/>
    <property type="evidence" value="ECO:0007669"/>
    <property type="project" value="TreeGrafter"/>
</dbReference>
<reference evidence="6" key="1">
    <citation type="submission" date="2022-02" db="EMBL/GenBank/DDBJ databases">
        <authorList>
            <person name="King R."/>
        </authorList>
    </citation>
    <scope>NUCLEOTIDE SEQUENCE</scope>
</reference>
<dbReference type="GO" id="GO:0042393">
    <property type="term" value="F:histone binding"/>
    <property type="evidence" value="ECO:0007669"/>
    <property type="project" value="TreeGrafter"/>
</dbReference>
<evidence type="ECO:0000256" key="1">
    <source>
        <dbReference type="ARBA" id="ARBA00004123"/>
    </source>
</evidence>
<dbReference type="GO" id="GO:0005737">
    <property type="term" value="C:cytoplasm"/>
    <property type="evidence" value="ECO:0007669"/>
    <property type="project" value="TreeGrafter"/>
</dbReference>
<dbReference type="GO" id="GO:0003723">
    <property type="term" value="F:RNA binding"/>
    <property type="evidence" value="ECO:0007669"/>
    <property type="project" value="TreeGrafter"/>
</dbReference>
<sequence length="200" mass="22211">MTEDYFWGVTLDKTKGTEVWDPDVKPDANDSTHVFRGEHTLLVKQAVLGPEVPDGEVNVIEVEAMGYKSDIKFPVVVLKGGSGHSQCVLDLLFPDPPVTFKLVKGNGPIHLLGNHSVGIAGEGMADEEDDDEIDEEFEEEEEEVIEEEKNSVEEKKRKIAANSNSKGGKAAKRPKIDSEVRNFIFMLICLNFIKFPINII</sequence>
<evidence type="ECO:0000313" key="7">
    <source>
        <dbReference type="Proteomes" id="UP001154329"/>
    </source>
</evidence>
<dbReference type="Gene3D" id="2.60.120.340">
    <property type="entry name" value="Nucleoplasmin core domain"/>
    <property type="match status" value="1"/>
</dbReference>
<protein>
    <recommendedName>
        <fullName evidence="5">Nucleoplasmin core domain-containing protein</fullName>
    </recommendedName>
</protein>
<feature type="region of interest" description="Disordered" evidence="4">
    <location>
        <begin position="139"/>
        <end position="174"/>
    </location>
</feature>
<feature type="compositionally biased region" description="Basic and acidic residues" evidence="4">
    <location>
        <begin position="147"/>
        <end position="156"/>
    </location>
</feature>
<dbReference type="PANTHER" id="PTHR22747:SF18">
    <property type="entry name" value="GEO09167P1-RELATED"/>
    <property type="match status" value="1"/>
</dbReference>
<name>A0A9P0IPJ4_APHGO</name>
<keyword evidence="7" id="KW-1185">Reference proteome</keyword>
<comment type="subcellular location">
    <subcellularLocation>
        <location evidence="1">Nucleus</location>
    </subcellularLocation>
</comment>
<evidence type="ECO:0000256" key="4">
    <source>
        <dbReference type="SAM" id="MobiDB-lite"/>
    </source>
</evidence>
<gene>
    <name evidence="6" type="ORF">APHIGO_LOCUS2334</name>
</gene>
<reference evidence="6" key="2">
    <citation type="submission" date="2022-10" db="EMBL/GenBank/DDBJ databases">
        <authorList>
            <consortium name="ENA_rothamsted_submissions"/>
            <consortium name="culmorum"/>
            <person name="King R."/>
        </authorList>
    </citation>
    <scope>NUCLEOTIDE SEQUENCE</scope>
</reference>
<proteinExistence type="inferred from homology"/>
<organism evidence="6 7">
    <name type="scientific">Aphis gossypii</name>
    <name type="common">Cotton aphid</name>
    <dbReference type="NCBI Taxonomy" id="80765"/>
    <lineage>
        <taxon>Eukaryota</taxon>
        <taxon>Metazoa</taxon>
        <taxon>Ecdysozoa</taxon>
        <taxon>Arthropoda</taxon>
        <taxon>Hexapoda</taxon>
        <taxon>Insecta</taxon>
        <taxon>Pterygota</taxon>
        <taxon>Neoptera</taxon>
        <taxon>Paraneoptera</taxon>
        <taxon>Hemiptera</taxon>
        <taxon>Sternorrhyncha</taxon>
        <taxon>Aphidomorpha</taxon>
        <taxon>Aphidoidea</taxon>
        <taxon>Aphididae</taxon>
        <taxon>Aphidini</taxon>
        <taxon>Aphis</taxon>
        <taxon>Aphis</taxon>
    </lineage>
</organism>
<evidence type="ECO:0000256" key="3">
    <source>
        <dbReference type="ARBA" id="ARBA00023242"/>
    </source>
</evidence>
<dbReference type="GO" id="GO:0005730">
    <property type="term" value="C:nucleolus"/>
    <property type="evidence" value="ECO:0007669"/>
    <property type="project" value="TreeGrafter"/>
</dbReference>
<comment type="similarity">
    <text evidence="2">Belongs to the nucleoplasmin family.</text>
</comment>
<keyword evidence="3" id="KW-0539">Nucleus</keyword>
<dbReference type="EMBL" id="OU899034">
    <property type="protein sequence ID" value="CAH1713285.1"/>
    <property type="molecule type" value="Genomic_DNA"/>
</dbReference>
<dbReference type="PANTHER" id="PTHR22747">
    <property type="entry name" value="NUCLEOPLASMIN"/>
    <property type="match status" value="1"/>
</dbReference>
<evidence type="ECO:0000313" key="6">
    <source>
        <dbReference type="EMBL" id="CAH1713285.1"/>
    </source>
</evidence>
<dbReference type="GO" id="GO:0006338">
    <property type="term" value="P:chromatin remodeling"/>
    <property type="evidence" value="ECO:0007669"/>
    <property type="project" value="TreeGrafter"/>
</dbReference>
<feature type="domain" description="Nucleoplasmin core" evidence="5">
    <location>
        <begin position="6"/>
        <end position="116"/>
    </location>
</feature>
<dbReference type="InterPro" id="IPR024057">
    <property type="entry name" value="Nucleoplasmin_core_dom"/>
</dbReference>
<dbReference type="InterPro" id="IPR036824">
    <property type="entry name" value="Nucleoplasmin_core_dom_sf"/>
</dbReference>
<evidence type="ECO:0000259" key="5">
    <source>
        <dbReference type="Pfam" id="PF03066"/>
    </source>
</evidence>
<dbReference type="Proteomes" id="UP001154329">
    <property type="component" value="Chromosome 1"/>
</dbReference>